<dbReference type="PANTHER" id="PTHR11926">
    <property type="entry name" value="GLUCOSYL/GLUCURONOSYL TRANSFERASES"/>
    <property type="match status" value="1"/>
</dbReference>
<dbReference type="Proteomes" id="UP001151760">
    <property type="component" value="Unassembled WGS sequence"/>
</dbReference>
<reference evidence="3" key="2">
    <citation type="submission" date="2022-01" db="EMBL/GenBank/DDBJ databases">
        <authorList>
            <person name="Yamashiro T."/>
            <person name="Shiraishi A."/>
            <person name="Satake H."/>
            <person name="Nakayama K."/>
        </authorList>
    </citation>
    <scope>NUCLEOTIDE SEQUENCE</scope>
</reference>
<protein>
    <submittedName>
        <fullName evidence="3">UDP-glycosyltransferase 83A1</fullName>
    </submittedName>
</protein>
<proteinExistence type="inferred from homology"/>
<dbReference type="Gene3D" id="3.40.50.2000">
    <property type="entry name" value="Glycogen Phosphorylase B"/>
    <property type="match status" value="5"/>
</dbReference>
<comment type="caution">
    <text evidence="3">The sequence shown here is derived from an EMBL/GenBank/DDBJ whole genome shotgun (WGS) entry which is preliminary data.</text>
</comment>
<evidence type="ECO:0000256" key="2">
    <source>
        <dbReference type="ARBA" id="ARBA00022679"/>
    </source>
</evidence>
<comment type="similarity">
    <text evidence="1">Belongs to the UDP-glycosyltransferase family.</text>
</comment>
<evidence type="ECO:0000313" key="3">
    <source>
        <dbReference type="EMBL" id="GJT92000.1"/>
    </source>
</evidence>
<dbReference type="CDD" id="cd03784">
    <property type="entry name" value="GT1_Gtf-like"/>
    <property type="match status" value="2"/>
</dbReference>
<accession>A0ABQ5HWC5</accession>
<dbReference type="PANTHER" id="PTHR11926:SF1412">
    <property type="entry name" value="UDP-GLYCOSYLTRANSFERASE 83A1-LIKE"/>
    <property type="match status" value="1"/>
</dbReference>
<dbReference type="EMBL" id="BQNB010020069">
    <property type="protein sequence ID" value="GJT92000.1"/>
    <property type="molecule type" value="Genomic_DNA"/>
</dbReference>
<name>A0ABQ5HWC5_9ASTR</name>
<sequence>MEHTTQVIVIPYPAQGHVIPLMELAQQLVKNGIKVTFINTEVNHELVTATCSEKGLMQMVLIPDGLEPWEDRKDDSTVTCVLADNCMGWAMHVAEKMRMRRTTFWPASTATLAYMLSFQKLIDGGIIDDCGVPLNDRMIHLSPSMPPVKPSNLSWACIGDVSTKKIIFDATIEVGKAATVAEWILCNSSDHLKPAAFTHFPQLSPIGPSGLPKKNTVTYPDGLMDMVKTRGRIVNWAPQQKVLAHPSIACFLSHCGWNSTLEGVNNGIPSIGAEREWDVSEAYKLEMVYLGPPSCLYPYGSINSWPVVAFRRFDHVLFRDMALFNKPQWMHAIPYPAQGHVIPLMELAQHLVKNGVKVTFLNTEVIHKLVTTTWSEKGLMQMASIPDGLEPWEDRSDLAKVTKSIVQTMPGKLEELINKINKEDDSKVTCVLADISMGWSMHVAEKMGIRRATFWPASVATLVSVLSFQKLIDDESIDDCGVPLNDKMIHLSPSMPPIKPSNLSWACIGDLATTKILFEVCTEAAKAATMAEWILCNSNDHLEPEAFTHFPQLSPIGPLLASNRLAEQAGHFWQEDSTCLTWLDTQAPGSVIYIAFGSFTIFDQTQFEELALGLELTNRPFLWVARPGITKETTAPYPDGFMDRIHSQGKIVDWAPQQKVLAHPSVACFLSHCGWNSTLEGVNNGVPFMCWPYFADQFHNESYICDIWKNGVAFNKNNEGIITRDEIENKVNVLLSNTMFKAKALALKEKVTSSIKKGGSSKKNLTDFIEWVHEKESDSE</sequence>
<gene>
    <name evidence="3" type="ORF">Tco_1080845</name>
</gene>
<evidence type="ECO:0000256" key="1">
    <source>
        <dbReference type="ARBA" id="ARBA00009995"/>
    </source>
</evidence>
<dbReference type="InterPro" id="IPR002213">
    <property type="entry name" value="UDP_glucos_trans"/>
</dbReference>
<organism evidence="3 4">
    <name type="scientific">Tanacetum coccineum</name>
    <dbReference type="NCBI Taxonomy" id="301880"/>
    <lineage>
        <taxon>Eukaryota</taxon>
        <taxon>Viridiplantae</taxon>
        <taxon>Streptophyta</taxon>
        <taxon>Embryophyta</taxon>
        <taxon>Tracheophyta</taxon>
        <taxon>Spermatophyta</taxon>
        <taxon>Magnoliopsida</taxon>
        <taxon>eudicotyledons</taxon>
        <taxon>Gunneridae</taxon>
        <taxon>Pentapetalae</taxon>
        <taxon>asterids</taxon>
        <taxon>campanulids</taxon>
        <taxon>Asterales</taxon>
        <taxon>Asteraceae</taxon>
        <taxon>Asteroideae</taxon>
        <taxon>Anthemideae</taxon>
        <taxon>Anthemidinae</taxon>
        <taxon>Tanacetum</taxon>
    </lineage>
</organism>
<keyword evidence="4" id="KW-1185">Reference proteome</keyword>
<reference evidence="3" key="1">
    <citation type="journal article" date="2022" name="Int. J. Mol. Sci.">
        <title>Draft Genome of Tanacetum Coccineum: Genomic Comparison of Closely Related Tanacetum-Family Plants.</title>
        <authorList>
            <person name="Yamashiro T."/>
            <person name="Shiraishi A."/>
            <person name="Nakayama K."/>
            <person name="Satake H."/>
        </authorList>
    </citation>
    <scope>NUCLEOTIDE SEQUENCE</scope>
</reference>
<evidence type="ECO:0000313" key="4">
    <source>
        <dbReference type="Proteomes" id="UP001151760"/>
    </source>
</evidence>
<dbReference type="Pfam" id="PF00201">
    <property type="entry name" value="UDPGT"/>
    <property type="match status" value="2"/>
</dbReference>
<keyword evidence="2" id="KW-0808">Transferase</keyword>
<dbReference type="SUPFAM" id="SSF53756">
    <property type="entry name" value="UDP-Glycosyltransferase/glycogen phosphorylase"/>
    <property type="match status" value="2"/>
</dbReference>